<comment type="pathway">
    <text evidence="3 10">Isoprenoid biosynthesis; isopentenyl diphosphate biosynthesis via DXP pathway; isopentenyl diphosphate from 1-deoxy-D-xylulose 5-phosphate: step 4/6.</text>
</comment>
<feature type="site" description="Transition state stabilizer" evidence="10">
    <location>
        <position position="246"/>
    </location>
</feature>
<feature type="binding site" evidence="10">
    <location>
        <begin position="220"/>
        <end position="222"/>
    </location>
    <ligand>
        <name>4-CDP-2-C-methyl-D-erythritol 2-phosphate</name>
        <dbReference type="ChEBI" id="CHEBI:57919"/>
    </ligand>
</feature>
<dbReference type="InterPro" id="IPR026596">
    <property type="entry name" value="IspD/F"/>
</dbReference>
<dbReference type="CDD" id="cd02516">
    <property type="entry name" value="CDP-ME_synthetase"/>
    <property type="match status" value="1"/>
</dbReference>
<feature type="binding site" evidence="10">
    <location>
        <begin position="273"/>
        <end position="277"/>
    </location>
    <ligand>
        <name>4-CDP-2-C-methyl-D-erythritol 2-phosphate</name>
        <dbReference type="ChEBI" id="CHEBI:57919"/>
    </ligand>
</feature>
<dbReference type="NCBIfam" id="NF006899">
    <property type="entry name" value="PRK09382.1"/>
    <property type="match status" value="1"/>
</dbReference>
<keyword evidence="14" id="KW-1185">Reference proteome</keyword>
<organism evidence="13 14">
    <name type="scientific">Hydrogenimonas cancrithermarum</name>
    <dbReference type="NCBI Taxonomy" id="2993563"/>
    <lineage>
        <taxon>Bacteria</taxon>
        <taxon>Pseudomonadati</taxon>
        <taxon>Campylobacterota</taxon>
        <taxon>Epsilonproteobacteria</taxon>
        <taxon>Campylobacterales</taxon>
        <taxon>Hydrogenimonadaceae</taxon>
        <taxon>Hydrogenimonas</taxon>
    </lineage>
</organism>
<keyword evidence="9 10" id="KW-0511">Multifunctional enzyme</keyword>
<evidence type="ECO:0000256" key="10">
    <source>
        <dbReference type="HAMAP-Rule" id="MF_01520"/>
    </source>
</evidence>
<feature type="site" description="Positions MEP for the nucleophilic attack" evidence="10">
    <location>
        <position position="192"/>
    </location>
</feature>
<feature type="binding site" evidence="10">
    <location>
        <position position="351"/>
    </location>
    <ligand>
        <name>4-CDP-2-C-methyl-D-erythritol 2-phosphate</name>
        <dbReference type="ChEBI" id="CHEBI:57919"/>
    </ligand>
</feature>
<feature type="domain" description="2-C-methyl-D-erythritol 2,4-cyclodiphosphate synthase" evidence="12">
    <location>
        <begin position="215"/>
        <end position="366"/>
    </location>
</feature>
<feature type="site" description="Transition state stabilizer" evidence="10">
    <location>
        <position position="16"/>
    </location>
</feature>
<comment type="caution">
    <text evidence="10">Lacks conserved residue(s) required for the propagation of feature annotation.</text>
</comment>
<keyword evidence="8 10" id="KW-0456">Lyase</keyword>
<evidence type="ECO:0000313" key="14">
    <source>
        <dbReference type="Proteomes" id="UP001321445"/>
    </source>
</evidence>
<dbReference type="CDD" id="cd00554">
    <property type="entry name" value="MECDP_synthase"/>
    <property type="match status" value="1"/>
</dbReference>
<feature type="binding site" evidence="10">
    <location>
        <position position="222"/>
    </location>
    <ligand>
        <name>a divalent metal cation</name>
        <dbReference type="ChEBI" id="CHEBI:60240"/>
    </ligand>
</feature>
<feature type="binding site" evidence="10">
    <location>
        <position position="354"/>
    </location>
    <ligand>
        <name>4-CDP-2-C-methyl-D-erythritol 2-phosphate</name>
        <dbReference type="ChEBI" id="CHEBI:57919"/>
    </ligand>
</feature>
<dbReference type="RefSeq" id="WP_286336771.1">
    <property type="nucleotide sequence ID" value="NZ_AP027370.1"/>
</dbReference>
<comment type="function">
    <text evidence="10">Bifunctional enzyme that catalyzes the formation of 4-diphosphocytidyl-2-C-methyl-D-erythritol from CTP and 2-C-methyl-D-erythritol 4-phosphate (MEP) (IspD), and catalyzes the conversion of 4-diphosphocytidyl-2-C-methyl-D-erythritol 2-phosphate (CDP-ME2P) to 2-C-methyl-D-erythritol 2,4-cyclodiphosphate (ME-CPP) with a corresponding release of cytidine 5-monophosphate (CMP) (IspF).</text>
</comment>
<feature type="site" description="Positions MEP for the nucleophilic attack" evidence="10">
    <location>
        <position position="140"/>
    </location>
</feature>
<dbReference type="Proteomes" id="UP001321445">
    <property type="component" value="Chromosome"/>
</dbReference>
<evidence type="ECO:0000256" key="6">
    <source>
        <dbReference type="ARBA" id="ARBA00022723"/>
    </source>
</evidence>
<keyword evidence="6 10" id="KW-0479">Metal-binding</keyword>
<comment type="similarity">
    <text evidence="11">Belongs to the IspF family.</text>
</comment>
<comment type="catalytic activity">
    <reaction evidence="10">
        <text>2-C-methyl-D-erythritol 4-phosphate + CTP + H(+) = 4-CDP-2-C-methyl-D-erythritol + diphosphate</text>
        <dbReference type="Rhea" id="RHEA:13429"/>
        <dbReference type="ChEBI" id="CHEBI:15378"/>
        <dbReference type="ChEBI" id="CHEBI:33019"/>
        <dbReference type="ChEBI" id="CHEBI:37563"/>
        <dbReference type="ChEBI" id="CHEBI:57823"/>
        <dbReference type="ChEBI" id="CHEBI:58262"/>
        <dbReference type="EC" id="2.7.7.60"/>
    </reaction>
</comment>
<evidence type="ECO:0000256" key="9">
    <source>
        <dbReference type="ARBA" id="ARBA00023268"/>
    </source>
</evidence>
<feature type="site" description="Transition state stabilizer" evidence="10">
    <location>
        <position position="23"/>
    </location>
</feature>
<feature type="region of interest" description="2-C-methyl-D-erythritol 2,4-cyclodiphosphate synthase" evidence="10">
    <location>
        <begin position="214"/>
        <end position="374"/>
    </location>
</feature>
<gene>
    <name evidence="10 13" type="primary">ispDF</name>
    <name evidence="13" type="ORF">HCR_21390</name>
</gene>
<dbReference type="SUPFAM" id="SSF53448">
    <property type="entry name" value="Nucleotide-diphospho-sugar transferases"/>
    <property type="match status" value="1"/>
</dbReference>
<dbReference type="SUPFAM" id="SSF69765">
    <property type="entry name" value="IpsF-like"/>
    <property type="match status" value="1"/>
</dbReference>
<comment type="cofactor">
    <cofactor evidence="2 10">
        <name>a divalent metal cation</name>
        <dbReference type="ChEBI" id="CHEBI:60240"/>
    </cofactor>
</comment>
<feature type="binding site" evidence="10">
    <location>
        <position position="220"/>
    </location>
    <ligand>
        <name>a divalent metal cation</name>
        <dbReference type="ChEBI" id="CHEBI:60240"/>
    </ligand>
</feature>
<dbReference type="Gene3D" id="3.30.1330.50">
    <property type="entry name" value="2-C-methyl-D-erythritol 2,4-cyclodiphosphate synthase"/>
    <property type="match status" value="1"/>
</dbReference>
<reference evidence="13 14" key="1">
    <citation type="submission" date="2023-03" db="EMBL/GenBank/DDBJ databases">
        <title>Description of Hydrogenimonas sp. ISO32.</title>
        <authorList>
            <person name="Mino S."/>
            <person name="Fukazawa S."/>
            <person name="Sawabe T."/>
        </authorList>
    </citation>
    <scope>NUCLEOTIDE SEQUENCE [LARGE SCALE GENOMIC DNA]</scope>
    <source>
        <strain evidence="13 14">ISO32</strain>
    </source>
</reference>
<dbReference type="InterPro" id="IPR029044">
    <property type="entry name" value="Nucleotide-diphossugar_trans"/>
</dbReference>
<dbReference type="EC" id="4.6.1.12" evidence="10"/>
<feature type="region of interest" description="2-C-methyl-D-erythritol 4-phosphate cytidylyltransferase" evidence="10">
    <location>
        <begin position="1"/>
        <end position="210"/>
    </location>
</feature>
<evidence type="ECO:0000256" key="5">
    <source>
        <dbReference type="ARBA" id="ARBA00022695"/>
    </source>
</evidence>
<comment type="similarity">
    <text evidence="10">In the C-terminal section; belongs to the IspF family.</text>
</comment>
<evidence type="ECO:0000259" key="12">
    <source>
        <dbReference type="Pfam" id="PF02542"/>
    </source>
</evidence>
<dbReference type="Pfam" id="PF01128">
    <property type="entry name" value="IspD"/>
    <property type="match status" value="1"/>
</dbReference>
<dbReference type="InterPro" id="IPR018294">
    <property type="entry name" value="ISPD_synthase_CS"/>
</dbReference>
<comment type="pathway">
    <text evidence="10">Isoprenoid biosynthesis; isopentenyl diphosphate biosynthesis via DXP pathway; isopentenyl diphosphate from 1-deoxy-D-xylulose 5-phosphate: step 2/6.</text>
</comment>
<feature type="site" description="Transition state stabilizer" evidence="10">
    <location>
        <position position="345"/>
    </location>
</feature>
<evidence type="ECO:0000256" key="8">
    <source>
        <dbReference type="ARBA" id="ARBA00023239"/>
    </source>
</evidence>
<feature type="binding site" evidence="10">
    <location>
        <position position="254"/>
    </location>
    <ligand>
        <name>a divalent metal cation</name>
        <dbReference type="ChEBI" id="CHEBI:60240"/>
    </ligand>
</feature>
<keyword evidence="4 10" id="KW-0808">Transferase</keyword>
<feature type="binding site" evidence="10">
    <location>
        <begin position="344"/>
        <end position="347"/>
    </location>
    <ligand>
        <name>4-CDP-2-C-methyl-D-erythritol 2-phosphate</name>
        <dbReference type="ChEBI" id="CHEBI:57919"/>
    </ligand>
</feature>
<dbReference type="InterPro" id="IPR036571">
    <property type="entry name" value="MECDP_synthase_sf"/>
</dbReference>
<evidence type="ECO:0000256" key="3">
    <source>
        <dbReference type="ARBA" id="ARBA00004709"/>
    </source>
</evidence>
<dbReference type="InterPro" id="IPR020555">
    <property type="entry name" value="MECDP_synthase_CS"/>
</dbReference>
<evidence type="ECO:0000256" key="11">
    <source>
        <dbReference type="RuleBase" id="RU004395"/>
    </source>
</evidence>
<dbReference type="PANTHER" id="PTHR43181:SF1">
    <property type="entry name" value="2-C-METHYL-D-ERYTHRITOL 2,4-CYCLODIPHOSPHATE SYNTHASE, CHLOROPLASTIC"/>
    <property type="match status" value="1"/>
</dbReference>
<feature type="binding site" evidence="10">
    <location>
        <begin position="246"/>
        <end position="247"/>
    </location>
    <ligand>
        <name>4-CDP-2-C-methyl-D-erythritol 2-phosphate</name>
        <dbReference type="ChEBI" id="CHEBI:57919"/>
    </ligand>
</feature>
<proteinExistence type="inferred from homology"/>
<dbReference type="InterPro" id="IPR003526">
    <property type="entry name" value="MECDP_synthase"/>
</dbReference>
<evidence type="ECO:0000256" key="1">
    <source>
        <dbReference type="ARBA" id="ARBA00000200"/>
    </source>
</evidence>
<dbReference type="Gene3D" id="3.90.550.10">
    <property type="entry name" value="Spore Coat Polysaccharide Biosynthesis Protein SpsA, Chain A"/>
    <property type="match status" value="1"/>
</dbReference>
<dbReference type="PROSITE" id="PS01350">
    <property type="entry name" value="ISPF"/>
    <property type="match status" value="1"/>
</dbReference>
<sequence>MSDLTLVLLSAGEATRFKKPVKKQWLRVGSEPLWFRVARTFESMGLFQKIVIAAHPDEINYMKRFANYTFVQGGESRQASLQNALASVDSTLVLVSDVARACVSRKICEALLRAIETADCAVPVLPVNDTVYYENEPIDRSKLLRIQTPQLSRTEKLLAALSQPGEFTDESSAIHHNGGKVAFIEGDESLHKLTFADDISHLPCLEAPDTSLCFTGNGFDVHAFEEGKRMVLGGVQIDVPYGFKAHSDGDVAIHALIDALMGAAGMGDIGELFPDTDQAYAGADSAQLLKRVVQKIHHYGFEIVHADLTIMAEVPKLSPYKYEMARRVASLLQVTPDRMNVKATTTEKLGFIGRKEGVAVNATATLKYFNWTLS</sequence>
<comment type="similarity">
    <text evidence="10">In the N-terminal section; belongs to the IspD/TarI cytidylyltransferase family. IspD subfamily.</text>
</comment>
<evidence type="ECO:0000256" key="4">
    <source>
        <dbReference type="ARBA" id="ARBA00022679"/>
    </source>
</evidence>
<evidence type="ECO:0000256" key="7">
    <source>
        <dbReference type="ARBA" id="ARBA00023229"/>
    </source>
</evidence>
<dbReference type="EC" id="2.7.7.60" evidence="10"/>
<dbReference type="PANTHER" id="PTHR43181">
    <property type="entry name" value="2-C-METHYL-D-ERYTHRITOL 2,4-CYCLODIPHOSPHATE SYNTHASE, CHLOROPLASTIC"/>
    <property type="match status" value="1"/>
</dbReference>
<dbReference type="NCBIfam" id="TIGR00151">
    <property type="entry name" value="ispF"/>
    <property type="match status" value="1"/>
</dbReference>
<evidence type="ECO:0000256" key="2">
    <source>
        <dbReference type="ARBA" id="ARBA00001968"/>
    </source>
</evidence>
<name>A0ABM8FN92_9BACT</name>
<dbReference type="HAMAP" id="MF_00107">
    <property type="entry name" value="IspF"/>
    <property type="match status" value="1"/>
</dbReference>
<evidence type="ECO:0000313" key="13">
    <source>
        <dbReference type="EMBL" id="BDY13827.1"/>
    </source>
</evidence>
<keyword evidence="5 10" id="KW-0548">Nucleotidyltransferase</keyword>
<dbReference type="EMBL" id="AP027370">
    <property type="protein sequence ID" value="BDY13827.1"/>
    <property type="molecule type" value="Genomic_DNA"/>
</dbReference>
<feature type="binding site" evidence="10">
    <location>
        <begin position="268"/>
        <end position="270"/>
    </location>
    <ligand>
        <name>4-CDP-2-C-methyl-D-erythritol 2-phosphate</name>
        <dbReference type="ChEBI" id="CHEBI:57919"/>
    </ligand>
</feature>
<keyword evidence="7 10" id="KW-0414">Isoprene biosynthesis</keyword>
<dbReference type="InterPro" id="IPR034683">
    <property type="entry name" value="IspD/TarI"/>
</dbReference>
<dbReference type="HAMAP" id="MF_01520">
    <property type="entry name" value="IspDF"/>
    <property type="match status" value="1"/>
</dbReference>
<protein>
    <recommendedName>
        <fullName evidence="10">Bifunctional enzyme IspD/IspF</fullName>
    </recommendedName>
    <domain>
        <recommendedName>
            <fullName evidence="10">2-C-methyl-D-erythritol 4-phosphate cytidylyltransferase</fullName>
            <ecNumber evidence="10">2.7.7.60</ecNumber>
        </recommendedName>
        <alternativeName>
            <fullName evidence="10">4-diphosphocytidyl-2C-methyl-D-erythritol synthase</fullName>
        </alternativeName>
        <alternativeName>
            <fullName evidence="10">MEP cytidylyltransferase</fullName>
            <shortName evidence="10">MCT</shortName>
        </alternativeName>
    </domain>
    <domain>
        <recommendedName>
            <fullName evidence="10">2-C-methyl-D-erythritol 2,4-cyclodiphosphate synthase</fullName>
            <shortName evidence="10">MECDP-synthase</shortName>
            <shortName evidence="10">MECPP-synthase</shortName>
            <shortName evidence="10">MECPS</shortName>
            <ecNumber evidence="10">4.6.1.12</ecNumber>
        </recommendedName>
    </domain>
</protein>
<dbReference type="Pfam" id="PF02542">
    <property type="entry name" value="YgbB"/>
    <property type="match status" value="1"/>
</dbReference>
<accession>A0ABM8FN92</accession>
<comment type="catalytic activity">
    <reaction evidence="1 10 11">
        <text>4-CDP-2-C-methyl-D-erythritol 2-phosphate = 2-C-methyl-D-erythritol 2,4-cyclic diphosphate + CMP</text>
        <dbReference type="Rhea" id="RHEA:23864"/>
        <dbReference type="ChEBI" id="CHEBI:57919"/>
        <dbReference type="ChEBI" id="CHEBI:58483"/>
        <dbReference type="ChEBI" id="CHEBI:60377"/>
        <dbReference type="EC" id="4.6.1.12"/>
    </reaction>
</comment>
<dbReference type="PROSITE" id="PS01295">
    <property type="entry name" value="ISPD"/>
    <property type="match status" value="1"/>
</dbReference>